<dbReference type="OrthoDB" id="6057470at2"/>
<evidence type="ECO:0000313" key="9">
    <source>
        <dbReference type="Proteomes" id="UP000183376"/>
    </source>
</evidence>
<gene>
    <name evidence="8" type="ORF">SAMN04489726_5929</name>
</gene>
<evidence type="ECO:0000256" key="5">
    <source>
        <dbReference type="ARBA" id="ARBA00023136"/>
    </source>
</evidence>
<evidence type="ECO:0008006" key="10">
    <source>
        <dbReference type="Google" id="ProtNLM"/>
    </source>
</evidence>
<organism evidence="8 9">
    <name type="scientific">Allokutzneria albata</name>
    <name type="common">Kibdelosporangium albatum</name>
    <dbReference type="NCBI Taxonomy" id="211114"/>
    <lineage>
        <taxon>Bacteria</taxon>
        <taxon>Bacillati</taxon>
        <taxon>Actinomycetota</taxon>
        <taxon>Actinomycetes</taxon>
        <taxon>Pseudonocardiales</taxon>
        <taxon>Pseudonocardiaceae</taxon>
        <taxon>Allokutzneria</taxon>
    </lineage>
</organism>
<feature type="transmembrane region" description="Helical" evidence="7">
    <location>
        <begin position="101"/>
        <end position="122"/>
    </location>
</feature>
<reference evidence="8 9" key="1">
    <citation type="submission" date="2016-10" db="EMBL/GenBank/DDBJ databases">
        <authorList>
            <person name="de Groot N.N."/>
        </authorList>
    </citation>
    <scope>NUCLEOTIDE SEQUENCE [LARGE SCALE GENOMIC DNA]</scope>
    <source>
        <strain evidence="8 9">DSM 44149</strain>
    </source>
</reference>
<dbReference type="InterPro" id="IPR022791">
    <property type="entry name" value="L-PG_synthase/AglD"/>
</dbReference>
<keyword evidence="9" id="KW-1185">Reference proteome</keyword>
<comment type="subcellular location">
    <subcellularLocation>
        <location evidence="1">Cell membrane</location>
        <topology evidence="1">Multi-pass membrane protein</topology>
    </subcellularLocation>
</comment>
<protein>
    <recommendedName>
        <fullName evidence="10">Lysylphosphatidylglycerol synthase TM region</fullName>
    </recommendedName>
</protein>
<feature type="transmembrane region" description="Helical" evidence="7">
    <location>
        <begin position="31"/>
        <end position="49"/>
    </location>
</feature>
<feature type="compositionally biased region" description="Low complexity" evidence="6">
    <location>
        <begin position="7"/>
        <end position="22"/>
    </location>
</feature>
<keyword evidence="2" id="KW-1003">Cell membrane</keyword>
<feature type="transmembrane region" description="Helical" evidence="7">
    <location>
        <begin position="218"/>
        <end position="235"/>
    </location>
</feature>
<dbReference type="EMBL" id="LT629701">
    <property type="protein sequence ID" value="SDN29650.1"/>
    <property type="molecule type" value="Genomic_DNA"/>
</dbReference>
<feature type="transmembrane region" description="Helical" evidence="7">
    <location>
        <begin position="69"/>
        <end position="89"/>
    </location>
</feature>
<evidence type="ECO:0000313" key="8">
    <source>
        <dbReference type="EMBL" id="SDN29650.1"/>
    </source>
</evidence>
<dbReference type="Pfam" id="PF03706">
    <property type="entry name" value="LPG_synthase_TM"/>
    <property type="match status" value="1"/>
</dbReference>
<sequence length="330" mass="34441">MTVQDEAAPAASAAPAPQPAPRSGRAALMTWLRRALLVLVLAAAGWALYSHWGGVSKTLVTVPWHSTVLSQLAVVLGITAGTLGWQTIVDGLGKPIGAFRGAQIMLVGSLGKYVPGSVWAYLLQMELGRQAGLPRARVFTATLINLGVGVVASLLLGVLALPVMMSSTPGLMWLYLLLPIGLIALHPKVLTWGASLVLKVLKKAPLDHVLPWSTVGRSLGYALLSYVLFGVHLWLLSISSGPVSVRVLLLCAGAVAIGMTVGLIAFILPSGAGVRELVLVSALSTTMPVEQALAFTLVSRLMFTVADIAMAGGAAGLARWQLSKNKPVDA</sequence>
<evidence type="ECO:0000256" key="6">
    <source>
        <dbReference type="SAM" id="MobiDB-lite"/>
    </source>
</evidence>
<feature type="transmembrane region" description="Helical" evidence="7">
    <location>
        <begin position="173"/>
        <end position="198"/>
    </location>
</feature>
<feature type="transmembrane region" description="Helical" evidence="7">
    <location>
        <begin position="292"/>
        <end position="317"/>
    </location>
</feature>
<proteinExistence type="predicted"/>
<dbReference type="STRING" id="211114.SAMN04489726_5929"/>
<dbReference type="eggNOG" id="COG0392">
    <property type="taxonomic scope" value="Bacteria"/>
</dbReference>
<evidence type="ECO:0000256" key="2">
    <source>
        <dbReference type="ARBA" id="ARBA00022475"/>
    </source>
</evidence>
<evidence type="ECO:0000256" key="1">
    <source>
        <dbReference type="ARBA" id="ARBA00004651"/>
    </source>
</evidence>
<dbReference type="Proteomes" id="UP000183376">
    <property type="component" value="Chromosome I"/>
</dbReference>
<keyword evidence="5 7" id="KW-0472">Membrane</keyword>
<feature type="transmembrane region" description="Helical" evidence="7">
    <location>
        <begin position="247"/>
        <end position="272"/>
    </location>
</feature>
<feature type="region of interest" description="Disordered" evidence="6">
    <location>
        <begin position="1"/>
        <end position="22"/>
    </location>
</feature>
<name>A0A1H0A7Z3_ALLAB</name>
<feature type="transmembrane region" description="Helical" evidence="7">
    <location>
        <begin position="142"/>
        <end position="161"/>
    </location>
</feature>
<dbReference type="GO" id="GO:0005886">
    <property type="term" value="C:plasma membrane"/>
    <property type="evidence" value="ECO:0007669"/>
    <property type="project" value="UniProtKB-SubCell"/>
</dbReference>
<evidence type="ECO:0000256" key="3">
    <source>
        <dbReference type="ARBA" id="ARBA00022692"/>
    </source>
</evidence>
<keyword evidence="3 7" id="KW-0812">Transmembrane</keyword>
<keyword evidence="4 7" id="KW-1133">Transmembrane helix</keyword>
<dbReference type="AlphaFoldDB" id="A0A1H0A7Z3"/>
<dbReference type="RefSeq" id="WP_030428040.1">
    <property type="nucleotide sequence ID" value="NZ_JOEF01000003.1"/>
</dbReference>
<accession>A0A1H0A7Z3</accession>
<evidence type="ECO:0000256" key="7">
    <source>
        <dbReference type="SAM" id="Phobius"/>
    </source>
</evidence>
<evidence type="ECO:0000256" key="4">
    <source>
        <dbReference type="ARBA" id="ARBA00022989"/>
    </source>
</evidence>